<organism evidence="1 2">
    <name type="scientific">Dendrolimus kikuchii</name>
    <dbReference type="NCBI Taxonomy" id="765133"/>
    <lineage>
        <taxon>Eukaryota</taxon>
        <taxon>Metazoa</taxon>
        <taxon>Ecdysozoa</taxon>
        <taxon>Arthropoda</taxon>
        <taxon>Hexapoda</taxon>
        <taxon>Insecta</taxon>
        <taxon>Pterygota</taxon>
        <taxon>Neoptera</taxon>
        <taxon>Endopterygota</taxon>
        <taxon>Lepidoptera</taxon>
        <taxon>Glossata</taxon>
        <taxon>Ditrysia</taxon>
        <taxon>Bombycoidea</taxon>
        <taxon>Lasiocampidae</taxon>
        <taxon>Dendrolimus</taxon>
    </lineage>
</organism>
<evidence type="ECO:0000313" key="1">
    <source>
        <dbReference type="EMBL" id="KAJ0170984.1"/>
    </source>
</evidence>
<evidence type="ECO:0000313" key="2">
    <source>
        <dbReference type="Proteomes" id="UP000824533"/>
    </source>
</evidence>
<accession>A0ACC1CHD6</accession>
<protein>
    <submittedName>
        <fullName evidence="1">Uncharacterized protein</fullName>
    </submittedName>
</protein>
<name>A0ACC1CHD6_9NEOP</name>
<reference evidence="1 2" key="1">
    <citation type="journal article" date="2021" name="Front. Genet.">
        <title>Chromosome-Level Genome Assembly Reveals Significant Gene Expansion in the Toll and IMD Signaling Pathways of Dendrolimus kikuchii.</title>
        <authorList>
            <person name="Zhou J."/>
            <person name="Wu P."/>
            <person name="Xiong Z."/>
            <person name="Liu N."/>
            <person name="Zhao N."/>
            <person name="Ji M."/>
            <person name="Qiu Y."/>
            <person name="Yang B."/>
        </authorList>
    </citation>
    <scope>NUCLEOTIDE SEQUENCE [LARGE SCALE GENOMIC DNA]</scope>
    <source>
        <strain evidence="1">Ann1</strain>
    </source>
</reference>
<dbReference type="Proteomes" id="UP000824533">
    <property type="component" value="Linkage Group LG26"/>
</dbReference>
<gene>
    <name evidence="1" type="ORF">K1T71_013756</name>
</gene>
<comment type="caution">
    <text evidence="1">The sequence shown here is derived from an EMBL/GenBank/DDBJ whole genome shotgun (WGS) entry which is preliminary data.</text>
</comment>
<sequence>MISTAVVNGTFKVNQHNLALEPGCSTEHISLIVSITPINTGNFAQCSHLDRVYSTFMLSLPYPTLASIREHKTVTHYNIKTKKRRITTTRKQFEEQCDTLRYYCMRAYKTGWLCASTLYYIYRSFENQCELDYVNCMERYEVWQIAHMSKCFDIPKIEAYLEERKYISNTSVIYRSFFKPVEQPLRR</sequence>
<proteinExistence type="predicted"/>
<keyword evidence="2" id="KW-1185">Reference proteome</keyword>
<dbReference type="EMBL" id="CM034412">
    <property type="protein sequence ID" value="KAJ0170984.1"/>
    <property type="molecule type" value="Genomic_DNA"/>
</dbReference>